<comment type="caution">
    <text evidence="1">The sequence shown here is derived from an EMBL/GenBank/DDBJ whole genome shotgun (WGS) entry which is preliminary data.</text>
</comment>
<dbReference type="EMBL" id="BGZK01000298">
    <property type="protein sequence ID" value="GBP35032.1"/>
    <property type="molecule type" value="Genomic_DNA"/>
</dbReference>
<protein>
    <submittedName>
        <fullName evidence="1">Uncharacterized protein</fullName>
    </submittedName>
</protein>
<dbReference type="Proteomes" id="UP000299102">
    <property type="component" value="Unassembled WGS sequence"/>
</dbReference>
<accession>A0A4C1V9E9</accession>
<evidence type="ECO:0000313" key="1">
    <source>
        <dbReference type="EMBL" id="GBP35032.1"/>
    </source>
</evidence>
<sequence length="71" mass="7961">MQIPISTSGSGRTPEALTLHLKSARLFTVFVYSLGGYIKERHCSGQCEACELELMHHPSRSYGDMYLNMIP</sequence>
<name>A0A4C1V9E9_EUMVA</name>
<reference evidence="1 2" key="1">
    <citation type="journal article" date="2019" name="Commun. Biol.">
        <title>The bagworm genome reveals a unique fibroin gene that provides high tensile strength.</title>
        <authorList>
            <person name="Kono N."/>
            <person name="Nakamura H."/>
            <person name="Ohtoshi R."/>
            <person name="Tomita M."/>
            <person name="Numata K."/>
            <person name="Arakawa K."/>
        </authorList>
    </citation>
    <scope>NUCLEOTIDE SEQUENCE [LARGE SCALE GENOMIC DNA]</scope>
</reference>
<evidence type="ECO:0000313" key="2">
    <source>
        <dbReference type="Proteomes" id="UP000299102"/>
    </source>
</evidence>
<proteinExistence type="predicted"/>
<dbReference type="AlphaFoldDB" id="A0A4C1V9E9"/>
<keyword evidence="2" id="KW-1185">Reference proteome</keyword>
<organism evidence="1 2">
    <name type="scientific">Eumeta variegata</name>
    <name type="common">Bagworm moth</name>
    <name type="synonym">Eumeta japonica</name>
    <dbReference type="NCBI Taxonomy" id="151549"/>
    <lineage>
        <taxon>Eukaryota</taxon>
        <taxon>Metazoa</taxon>
        <taxon>Ecdysozoa</taxon>
        <taxon>Arthropoda</taxon>
        <taxon>Hexapoda</taxon>
        <taxon>Insecta</taxon>
        <taxon>Pterygota</taxon>
        <taxon>Neoptera</taxon>
        <taxon>Endopterygota</taxon>
        <taxon>Lepidoptera</taxon>
        <taxon>Glossata</taxon>
        <taxon>Ditrysia</taxon>
        <taxon>Tineoidea</taxon>
        <taxon>Psychidae</taxon>
        <taxon>Oiketicinae</taxon>
        <taxon>Eumeta</taxon>
    </lineage>
</organism>
<gene>
    <name evidence="1" type="ORF">EVAR_75234_1</name>
</gene>